<dbReference type="InterPro" id="IPR019660">
    <property type="entry name" value="Put_sensory_transdc_reg_YbjN"/>
</dbReference>
<reference evidence="2 3" key="1">
    <citation type="submission" date="2019-01" db="EMBL/GenBank/DDBJ databases">
        <title>Draft genome sequence of Dictyobacter sp. Uno17.</title>
        <authorList>
            <person name="Wang C.M."/>
            <person name="Zheng Y."/>
            <person name="Sakai Y."/>
            <person name="Abe K."/>
            <person name="Yokota A."/>
            <person name="Yabe S."/>
        </authorList>
    </citation>
    <scope>NUCLEOTIDE SEQUENCE [LARGE SCALE GENOMIC DNA]</scope>
    <source>
        <strain evidence="2 3">Uno17</strain>
    </source>
</reference>
<evidence type="ECO:0000313" key="2">
    <source>
        <dbReference type="EMBL" id="GCF07629.1"/>
    </source>
</evidence>
<dbReference type="Pfam" id="PF10722">
    <property type="entry name" value="YbjN"/>
    <property type="match status" value="1"/>
</dbReference>
<dbReference type="AlphaFoldDB" id="A0A5A5T9F9"/>
<dbReference type="RefSeq" id="WP_149400642.1">
    <property type="nucleotide sequence ID" value="NZ_BIXY01000012.1"/>
</dbReference>
<dbReference type="EMBL" id="BIXY01000012">
    <property type="protein sequence ID" value="GCF07629.1"/>
    <property type="molecule type" value="Genomic_DNA"/>
</dbReference>
<feature type="region of interest" description="Disordered" evidence="1">
    <location>
        <begin position="173"/>
        <end position="192"/>
    </location>
</feature>
<keyword evidence="3" id="KW-1185">Reference proteome</keyword>
<name>A0A5A5T9F9_9CHLR</name>
<evidence type="ECO:0000313" key="3">
    <source>
        <dbReference type="Proteomes" id="UP000322530"/>
    </source>
</evidence>
<dbReference type="OrthoDB" id="159988at2"/>
<comment type="caution">
    <text evidence="2">The sequence shown here is derived from an EMBL/GenBank/DDBJ whole genome shotgun (WGS) entry which is preliminary data.</text>
</comment>
<sequence length="208" mass="23556">MLDHFNILHIAEYLKRLGLKISHLNHKQKTIDLTFNGSHGQWRMVVGIHHSGNTSKLMLIAPHISVISDLKRQECLEALLAVNYRIAIGKFGIDLEDGEVRLEESIPLAEESISFDQFQLAFSALMQTVSIYQNLFAHIINEDLSPLEAIQVCENDFFTNSDYVPTFEITKLTNDEQGESDQESESTSDLDVNDVMAEVSRLLGYTQE</sequence>
<organism evidence="2 3">
    <name type="scientific">Dictyobacter arantiisoli</name>
    <dbReference type="NCBI Taxonomy" id="2014874"/>
    <lineage>
        <taxon>Bacteria</taxon>
        <taxon>Bacillati</taxon>
        <taxon>Chloroflexota</taxon>
        <taxon>Ktedonobacteria</taxon>
        <taxon>Ktedonobacterales</taxon>
        <taxon>Dictyobacteraceae</taxon>
        <taxon>Dictyobacter</taxon>
    </lineage>
</organism>
<evidence type="ECO:0000256" key="1">
    <source>
        <dbReference type="SAM" id="MobiDB-lite"/>
    </source>
</evidence>
<dbReference type="Proteomes" id="UP000322530">
    <property type="component" value="Unassembled WGS sequence"/>
</dbReference>
<accession>A0A5A5T9F9</accession>
<proteinExistence type="predicted"/>
<feature type="compositionally biased region" description="Acidic residues" evidence="1">
    <location>
        <begin position="176"/>
        <end position="192"/>
    </location>
</feature>
<gene>
    <name evidence="2" type="ORF">KDI_11930</name>
</gene>
<evidence type="ECO:0008006" key="4">
    <source>
        <dbReference type="Google" id="ProtNLM"/>
    </source>
</evidence>
<protein>
    <recommendedName>
        <fullName evidence="4">YbjN domain-containing protein</fullName>
    </recommendedName>
</protein>